<evidence type="ECO:0000313" key="3">
    <source>
        <dbReference type="Proteomes" id="UP000215914"/>
    </source>
</evidence>
<dbReference type="Proteomes" id="UP000215914">
    <property type="component" value="Chromosome 7"/>
</dbReference>
<gene>
    <name evidence="2" type="ORF">HannXRQ_Chr07g0191241</name>
    <name evidence="1" type="ORF">HanXRQr2_Chr07g0283311</name>
</gene>
<accession>A0A251UB36</accession>
<organism evidence="2 3">
    <name type="scientific">Helianthus annuus</name>
    <name type="common">Common sunflower</name>
    <dbReference type="NCBI Taxonomy" id="4232"/>
    <lineage>
        <taxon>Eukaryota</taxon>
        <taxon>Viridiplantae</taxon>
        <taxon>Streptophyta</taxon>
        <taxon>Embryophyta</taxon>
        <taxon>Tracheophyta</taxon>
        <taxon>Spermatophyta</taxon>
        <taxon>Magnoliopsida</taxon>
        <taxon>eudicotyledons</taxon>
        <taxon>Gunneridae</taxon>
        <taxon>Pentapetalae</taxon>
        <taxon>asterids</taxon>
        <taxon>campanulids</taxon>
        <taxon>Asterales</taxon>
        <taxon>Asteraceae</taxon>
        <taxon>Asteroideae</taxon>
        <taxon>Heliantheae alliance</taxon>
        <taxon>Heliantheae</taxon>
        <taxon>Helianthus</taxon>
    </lineage>
</organism>
<reference evidence="1" key="3">
    <citation type="submission" date="2020-06" db="EMBL/GenBank/DDBJ databases">
        <title>Helianthus annuus Genome sequencing and assembly Release 2.</title>
        <authorList>
            <person name="Gouzy J."/>
            <person name="Langlade N."/>
            <person name="Munos S."/>
        </authorList>
    </citation>
    <scope>NUCLEOTIDE SEQUENCE</scope>
    <source>
        <tissue evidence="1">Leaves</tissue>
    </source>
</reference>
<name>A0A251UB36_HELAN</name>
<dbReference type="Gramene" id="mRNA:HanXRQr2_Chr07g0283311">
    <property type="protein sequence ID" value="mRNA:HanXRQr2_Chr07g0283311"/>
    <property type="gene ID" value="HanXRQr2_Chr07g0283311"/>
</dbReference>
<reference evidence="2" key="2">
    <citation type="submission" date="2017-02" db="EMBL/GenBank/DDBJ databases">
        <title>Sunflower complete genome.</title>
        <authorList>
            <person name="Langlade N."/>
            <person name="Munos S."/>
        </authorList>
    </citation>
    <scope>NUCLEOTIDE SEQUENCE [LARGE SCALE GENOMIC DNA]</scope>
    <source>
        <tissue evidence="2">Leaves</tissue>
    </source>
</reference>
<proteinExistence type="predicted"/>
<protein>
    <submittedName>
        <fullName evidence="2">Uncharacterized protein</fullName>
    </submittedName>
</protein>
<dbReference type="AlphaFoldDB" id="A0A251UB36"/>
<evidence type="ECO:0000313" key="2">
    <source>
        <dbReference type="EMBL" id="OTG20273.1"/>
    </source>
</evidence>
<evidence type="ECO:0000313" key="1">
    <source>
        <dbReference type="EMBL" id="KAF5797665.1"/>
    </source>
</evidence>
<dbReference type="InParanoid" id="A0A251UB36"/>
<reference evidence="1 3" key="1">
    <citation type="journal article" date="2017" name="Nature">
        <title>The sunflower genome provides insights into oil metabolism, flowering and Asterid evolution.</title>
        <authorList>
            <person name="Badouin H."/>
            <person name="Gouzy J."/>
            <person name="Grassa C.J."/>
            <person name="Murat F."/>
            <person name="Staton S.E."/>
            <person name="Cottret L."/>
            <person name="Lelandais-Briere C."/>
            <person name="Owens G.L."/>
            <person name="Carrere S."/>
            <person name="Mayjonade B."/>
            <person name="Legrand L."/>
            <person name="Gill N."/>
            <person name="Kane N.C."/>
            <person name="Bowers J.E."/>
            <person name="Hubner S."/>
            <person name="Bellec A."/>
            <person name="Berard A."/>
            <person name="Berges H."/>
            <person name="Blanchet N."/>
            <person name="Boniface M.C."/>
            <person name="Brunel D."/>
            <person name="Catrice O."/>
            <person name="Chaidir N."/>
            <person name="Claudel C."/>
            <person name="Donnadieu C."/>
            <person name="Faraut T."/>
            <person name="Fievet G."/>
            <person name="Helmstetter N."/>
            <person name="King M."/>
            <person name="Knapp S.J."/>
            <person name="Lai Z."/>
            <person name="Le Paslier M.C."/>
            <person name="Lippi Y."/>
            <person name="Lorenzon L."/>
            <person name="Mandel J.R."/>
            <person name="Marage G."/>
            <person name="Marchand G."/>
            <person name="Marquand E."/>
            <person name="Bret-Mestries E."/>
            <person name="Morien E."/>
            <person name="Nambeesan S."/>
            <person name="Nguyen T."/>
            <person name="Pegot-Espagnet P."/>
            <person name="Pouilly N."/>
            <person name="Raftis F."/>
            <person name="Sallet E."/>
            <person name="Schiex T."/>
            <person name="Thomas J."/>
            <person name="Vandecasteele C."/>
            <person name="Vares D."/>
            <person name="Vear F."/>
            <person name="Vautrin S."/>
            <person name="Crespi M."/>
            <person name="Mangin B."/>
            <person name="Burke J.M."/>
            <person name="Salse J."/>
            <person name="Munos S."/>
            <person name="Vincourt P."/>
            <person name="Rieseberg L.H."/>
            <person name="Langlade N.B."/>
        </authorList>
    </citation>
    <scope>NUCLEOTIDE SEQUENCE [LARGE SCALE GENOMIC DNA]</scope>
    <source>
        <strain evidence="3">cv. SF193</strain>
        <tissue evidence="1">Leaves</tissue>
    </source>
</reference>
<keyword evidence="3" id="KW-1185">Reference proteome</keyword>
<dbReference type="EMBL" id="MNCJ02000322">
    <property type="protein sequence ID" value="KAF5797665.1"/>
    <property type="molecule type" value="Genomic_DNA"/>
</dbReference>
<sequence length="95" mass="11426">MLMSQNGYKSMKRPIFHRYFDLTYRDHVQKNRKLVVRKLSWRSSIELVEGQVPLRFLSHRNHRNNKDINVMNMRCIRSGKAEKPQQTEGESRIPN</sequence>
<dbReference type="EMBL" id="CM007896">
    <property type="protein sequence ID" value="OTG20273.1"/>
    <property type="molecule type" value="Genomic_DNA"/>
</dbReference>